<organism evidence="7 8">
    <name type="scientific">Halanaerobium salsuginis</name>
    <dbReference type="NCBI Taxonomy" id="29563"/>
    <lineage>
        <taxon>Bacteria</taxon>
        <taxon>Bacillati</taxon>
        <taxon>Bacillota</taxon>
        <taxon>Clostridia</taxon>
        <taxon>Halanaerobiales</taxon>
        <taxon>Halanaerobiaceae</taxon>
        <taxon>Halanaerobium</taxon>
    </lineage>
</organism>
<dbReference type="Gene3D" id="3.30.950.10">
    <property type="entry name" value="Methyltransferase, Cobalt-precorrin-4 Transmethylase, Domain 2"/>
    <property type="match status" value="1"/>
</dbReference>
<accession>A0A1I4K5W5</accession>
<dbReference type="InterPro" id="IPR050714">
    <property type="entry name" value="Cobalamin_biosynth_MTase"/>
</dbReference>
<gene>
    <name evidence="7" type="ORF">SAMN02983006_01907</name>
</gene>
<evidence type="ECO:0000256" key="2">
    <source>
        <dbReference type="ARBA" id="ARBA00022573"/>
    </source>
</evidence>
<dbReference type="UniPathway" id="UPA00148"/>
<dbReference type="InterPro" id="IPR000878">
    <property type="entry name" value="4pyrrol_Mease"/>
</dbReference>
<protein>
    <submittedName>
        <fullName evidence="7">Precorrin-6Y C5,15-methyltransferase (Decarboxylating)</fullName>
    </submittedName>
</protein>
<dbReference type="GO" id="GO:0009236">
    <property type="term" value="P:cobalamin biosynthetic process"/>
    <property type="evidence" value="ECO:0007669"/>
    <property type="project" value="UniProtKB-UniPathway"/>
</dbReference>
<feature type="domain" description="Tetrapyrrole methylase" evidence="6">
    <location>
        <begin position="5"/>
        <end position="194"/>
    </location>
</feature>
<name>A0A1I4K5W5_9FIRM</name>
<dbReference type="Pfam" id="PF00590">
    <property type="entry name" value="TP_methylase"/>
    <property type="match status" value="1"/>
</dbReference>
<dbReference type="InterPro" id="IPR035996">
    <property type="entry name" value="4pyrrol_Methylase_sf"/>
</dbReference>
<proteinExistence type="predicted"/>
<evidence type="ECO:0000313" key="8">
    <source>
        <dbReference type="Proteomes" id="UP000199006"/>
    </source>
</evidence>
<dbReference type="Proteomes" id="UP000199006">
    <property type="component" value="Unassembled WGS sequence"/>
</dbReference>
<dbReference type="GO" id="GO:0032259">
    <property type="term" value="P:methylation"/>
    <property type="evidence" value="ECO:0007669"/>
    <property type="project" value="UniProtKB-KW"/>
</dbReference>
<evidence type="ECO:0000256" key="4">
    <source>
        <dbReference type="ARBA" id="ARBA00022679"/>
    </source>
</evidence>
<dbReference type="RefSeq" id="WP_089861984.1">
    <property type="nucleotide sequence ID" value="NZ_FOTI01000028.1"/>
</dbReference>
<sequence>MAENKVFIIGIGPGKTEYLTLKADSLIRQADVLIGGQRALQLFADLGQTKITIKADLLKVKKYIMANYQQKKIAVLVSGDPGFYSIANYLKRELGSDLFTIIPGISSFQLAAARLKIDWAGLKIISLHGKDNRSRLLNALPEQLPIALLTDQKNSADQLAKFLLESGYPDLYCYVLENLSYPDERIISGSLNRIASQSFADLTIVVLAKTKLVFEND</sequence>
<keyword evidence="3 7" id="KW-0489">Methyltransferase</keyword>
<keyword evidence="4 7" id="KW-0808">Transferase</keyword>
<dbReference type="AlphaFoldDB" id="A0A1I4K5W5"/>
<evidence type="ECO:0000313" key="7">
    <source>
        <dbReference type="EMBL" id="SFL73863.1"/>
    </source>
</evidence>
<comment type="pathway">
    <text evidence="1">Cofactor biosynthesis; adenosylcobalamin biosynthesis.</text>
</comment>
<dbReference type="InterPro" id="IPR014777">
    <property type="entry name" value="4pyrrole_Mease_sub1"/>
</dbReference>
<evidence type="ECO:0000256" key="5">
    <source>
        <dbReference type="ARBA" id="ARBA00022691"/>
    </source>
</evidence>
<keyword evidence="2" id="KW-0169">Cobalamin biosynthesis</keyword>
<dbReference type="Gene3D" id="3.40.1010.10">
    <property type="entry name" value="Cobalt-precorrin-4 Transmethylase, Domain 1"/>
    <property type="match status" value="1"/>
</dbReference>
<keyword evidence="8" id="KW-1185">Reference proteome</keyword>
<reference evidence="7 8" key="1">
    <citation type="submission" date="2016-10" db="EMBL/GenBank/DDBJ databases">
        <authorList>
            <person name="de Groot N.N."/>
        </authorList>
    </citation>
    <scope>NUCLEOTIDE SEQUENCE [LARGE SCALE GENOMIC DNA]</scope>
    <source>
        <strain evidence="7 8">ATCC 51327</strain>
    </source>
</reference>
<dbReference type="EMBL" id="FOTI01000028">
    <property type="protein sequence ID" value="SFL73863.1"/>
    <property type="molecule type" value="Genomic_DNA"/>
</dbReference>
<dbReference type="PANTHER" id="PTHR43182:SF1">
    <property type="entry name" value="COBALT-PRECORRIN-7 C(5)-METHYLTRANSFERASE"/>
    <property type="match status" value="1"/>
</dbReference>
<evidence type="ECO:0000256" key="1">
    <source>
        <dbReference type="ARBA" id="ARBA00004953"/>
    </source>
</evidence>
<dbReference type="NCBIfam" id="TIGR02467">
    <property type="entry name" value="CbiE"/>
    <property type="match status" value="1"/>
</dbReference>
<dbReference type="OrthoDB" id="9780707at2"/>
<dbReference type="InterPro" id="IPR012818">
    <property type="entry name" value="CbiE"/>
</dbReference>
<dbReference type="GO" id="GO:0008276">
    <property type="term" value="F:protein methyltransferase activity"/>
    <property type="evidence" value="ECO:0007669"/>
    <property type="project" value="InterPro"/>
</dbReference>
<evidence type="ECO:0000256" key="3">
    <source>
        <dbReference type="ARBA" id="ARBA00022603"/>
    </source>
</evidence>
<dbReference type="PANTHER" id="PTHR43182">
    <property type="entry name" value="COBALT-PRECORRIN-6B C(15)-METHYLTRANSFERASE (DECARBOXYLATING)"/>
    <property type="match status" value="1"/>
</dbReference>
<dbReference type="InterPro" id="IPR014776">
    <property type="entry name" value="4pyrrole_Mease_sub2"/>
</dbReference>
<dbReference type="CDD" id="cd11644">
    <property type="entry name" value="Precorrin-6Y-MT"/>
    <property type="match status" value="1"/>
</dbReference>
<keyword evidence="5" id="KW-0949">S-adenosyl-L-methionine</keyword>
<dbReference type="STRING" id="29563.SAMN02983006_01907"/>
<dbReference type="SUPFAM" id="SSF53790">
    <property type="entry name" value="Tetrapyrrole methylase"/>
    <property type="match status" value="1"/>
</dbReference>
<evidence type="ECO:0000259" key="6">
    <source>
        <dbReference type="Pfam" id="PF00590"/>
    </source>
</evidence>